<keyword evidence="2" id="KW-1185">Reference proteome</keyword>
<organism evidence="1 2">
    <name type="scientific">Auraticoccus cholistanensis</name>
    <dbReference type="NCBI Taxonomy" id="2656650"/>
    <lineage>
        <taxon>Bacteria</taxon>
        <taxon>Bacillati</taxon>
        <taxon>Actinomycetota</taxon>
        <taxon>Actinomycetes</taxon>
        <taxon>Propionibacteriales</taxon>
        <taxon>Propionibacteriaceae</taxon>
        <taxon>Auraticoccus</taxon>
    </lineage>
</organism>
<reference evidence="1 2" key="1">
    <citation type="submission" date="2019-12" db="EMBL/GenBank/DDBJ databases">
        <title>Auraticoccus cholistani sp. nov., an actinomycete isolated from soil of Cholistan desert.</title>
        <authorList>
            <person name="Cheema M.T."/>
        </authorList>
    </citation>
    <scope>NUCLEOTIDE SEQUENCE [LARGE SCALE GENOMIC DNA]</scope>
    <source>
        <strain evidence="1 2">F435</strain>
    </source>
</reference>
<dbReference type="EMBL" id="WPCU01000004">
    <property type="protein sequence ID" value="MVA75238.1"/>
    <property type="molecule type" value="Genomic_DNA"/>
</dbReference>
<dbReference type="Gene3D" id="3.40.50.300">
    <property type="entry name" value="P-loop containing nucleotide triphosphate hydrolases"/>
    <property type="match status" value="1"/>
</dbReference>
<dbReference type="AlphaFoldDB" id="A0A6A9URP5"/>
<gene>
    <name evidence="1" type="ORF">GC722_04225</name>
</gene>
<protein>
    <submittedName>
        <fullName evidence="1">AAA family ATPase</fullName>
    </submittedName>
</protein>
<dbReference type="RefSeq" id="WP_156608223.1">
    <property type="nucleotide sequence ID" value="NZ_WPCU01000004.1"/>
</dbReference>
<name>A0A6A9URP5_9ACTN</name>
<sequence>MGELTQPAPVVLVTGRPGAGKTTLARSLAGRLGWPLLCRDELAHGMAGRHGHLGQHELGRRVHQLLFQTLRSWHGAGVAVVVEAAYQAPLWRQGLELLPDAPVRVVRCRVAAEVARERMRARLLADPTRASHADAEHLAAATPFTEVELGAPTLDVDTGAPVDLTAVARFASRHG</sequence>
<evidence type="ECO:0000313" key="2">
    <source>
        <dbReference type="Proteomes" id="UP000435304"/>
    </source>
</evidence>
<dbReference type="SUPFAM" id="SSF52540">
    <property type="entry name" value="P-loop containing nucleoside triphosphate hydrolases"/>
    <property type="match status" value="1"/>
</dbReference>
<proteinExistence type="predicted"/>
<dbReference type="Pfam" id="PF13671">
    <property type="entry name" value="AAA_33"/>
    <property type="match status" value="1"/>
</dbReference>
<dbReference type="InterPro" id="IPR027417">
    <property type="entry name" value="P-loop_NTPase"/>
</dbReference>
<dbReference type="Proteomes" id="UP000435304">
    <property type="component" value="Unassembled WGS sequence"/>
</dbReference>
<evidence type="ECO:0000313" key="1">
    <source>
        <dbReference type="EMBL" id="MVA75238.1"/>
    </source>
</evidence>
<comment type="caution">
    <text evidence="1">The sequence shown here is derived from an EMBL/GenBank/DDBJ whole genome shotgun (WGS) entry which is preliminary data.</text>
</comment>
<accession>A0A6A9URP5</accession>